<feature type="region of interest" description="Disordered" evidence="7">
    <location>
        <begin position="1"/>
        <end position="79"/>
    </location>
</feature>
<protein>
    <recommendedName>
        <fullName evidence="6">Mutator family transposase</fullName>
    </recommendedName>
</protein>
<keyword evidence="9" id="KW-1185">Reference proteome</keyword>
<name>A0ABX4MC48_9ACTO</name>
<dbReference type="PANTHER" id="PTHR33217:SF5">
    <property type="entry name" value="MUTATOR FAMILY TRANSPOSASE"/>
    <property type="match status" value="1"/>
</dbReference>
<keyword evidence="6" id="KW-0814">Transposable element</keyword>
<keyword evidence="3 6" id="KW-0815">Transposition</keyword>
<comment type="function">
    <text evidence="1 6">Required for the transposition of the insertion element.</text>
</comment>
<keyword evidence="5 6" id="KW-0233">DNA recombination</keyword>
<reference evidence="8 9" key="1">
    <citation type="submission" date="2017-10" db="EMBL/GenBank/DDBJ databases">
        <title>Draft genome sequence of cellulolytic Actinomyces sp CtC72 isolated from cattle rumen fluid.</title>
        <authorList>
            <person name="Joshi A.J."/>
            <person name="Vasudevan G."/>
            <person name="Lanjekar V.B."/>
            <person name="Hivarkar S."/>
            <person name="Engineer A."/>
            <person name="Pore S.D."/>
            <person name="Dhakephalkar P.K."/>
            <person name="Dagar S."/>
        </authorList>
    </citation>
    <scope>NUCLEOTIDE SEQUENCE [LARGE SCALE GENOMIC DNA]</scope>
    <source>
        <strain evidence="9">CtC72</strain>
    </source>
</reference>
<evidence type="ECO:0000256" key="5">
    <source>
        <dbReference type="ARBA" id="ARBA00023172"/>
    </source>
</evidence>
<dbReference type="InterPro" id="IPR001207">
    <property type="entry name" value="Transposase_mutator"/>
</dbReference>
<dbReference type="Pfam" id="PF00872">
    <property type="entry name" value="Transposase_mut"/>
    <property type="match status" value="1"/>
</dbReference>
<keyword evidence="4 6" id="KW-0238">DNA-binding</keyword>
<evidence type="ECO:0000313" key="9">
    <source>
        <dbReference type="Proteomes" id="UP000194577"/>
    </source>
</evidence>
<accession>A0ABX4MC48</accession>
<evidence type="ECO:0000256" key="7">
    <source>
        <dbReference type="SAM" id="MobiDB-lite"/>
    </source>
</evidence>
<gene>
    <name evidence="8" type="ORF">BW737_005370</name>
</gene>
<evidence type="ECO:0000313" key="8">
    <source>
        <dbReference type="EMBL" id="PHP53042.1"/>
    </source>
</evidence>
<proteinExistence type="inferred from homology"/>
<feature type="region of interest" description="Disordered" evidence="7">
    <location>
        <begin position="132"/>
        <end position="156"/>
    </location>
</feature>
<evidence type="ECO:0000256" key="1">
    <source>
        <dbReference type="ARBA" id="ARBA00002190"/>
    </source>
</evidence>
<evidence type="ECO:0000256" key="3">
    <source>
        <dbReference type="ARBA" id="ARBA00022578"/>
    </source>
</evidence>
<evidence type="ECO:0000256" key="2">
    <source>
        <dbReference type="ARBA" id="ARBA00010961"/>
    </source>
</evidence>
<feature type="compositionally biased region" description="Basic and acidic residues" evidence="7">
    <location>
        <begin position="67"/>
        <end position="79"/>
    </location>
</feature>
<comment type="similarity">
    <text evidence="2 6">Belongs to the transposase mutator family.</text>
</comment>
<organism evidence="8 9">
    <name type="scientific">Actinomyces ruminis</name>
    <dbReference type="NCBI Taxonomy" id="1937003"/>
    <lineage>
        <taxon>Bacteria</taxon>
        <taxon>Bacillati</taxon>
        <taxon>Actinomycetota</taxon>
        <taxon>Actinomycetes</taxon>
        <taxon>Actinomycetales</taxon>
        <taxon>Actinomycetaceae</taxon>
        <taxon>Actinomyces</taxon>
    </lineage>
</organism>
<evidence type="ECO:0000256" key="4">
    <source>
        <dbReference type="ARBA" id="ARBA00023125"/>
    </source>
</evidence>
<sequence length="156" mass="17126">MTWATGKGEPAKAARGNARNGTTTKTIDSEVGSFEIEVPRDRAGSFTPRLVRKGQRRTGRPGFDDCEPVRGRYDSAGDPARHLETTLGVELSAGTISKVTDAVCEAVMEWPNRPLEEFYPVIYLDAIRTQGTRRPPRDHQVSPHRCGGRAWTGSST</sequence>
<dbReference type="PANTHER" id="PTHR33217">
    <property type="entry name" value="TRANSPOSASE FOR INSERTION SEQUENCE ELEMENT IS1081"/>
    <property type="match status" value="1"/>
</dbReference>
<dbReference type="EMBL" id="MTPX02000034">
    <property type="protein sequence ID" value="PHP53042.1"/>
    <property type="molecule type" value="Genomic_DNA"/>
</dbReference>
<dbReference type="Proteomes" id="UP000194577">
    <property type="component" value="Unassembled WGS sequence"/>
</dbReference>
<evidence type="ECO:0000256" key="6">
    <source>
        <dbReference type="RuleBase" id="RU365089"/>
    </source>
</evidence>
<feature type="compositionally biased region" description="Basic residues" evidence="7">
    <location>
        <begin position="50"/>
        <end position="59"/>
    </location>
</feature>
<comment type="caution">
    <text evidence="8">The sequence shown here is derived from an EMBL/GenBank/DDBJ whole genome shotgun (WGS) entry which is preliminary data.</text>
</comment>